<accession>A0AAV7DCS1</accession>
<keyword evidence="18" id="KW-1185">Reference proteome</keyword>
<gene>
    <name evidence="17" type="ORF">GDO81_001476</name>
</gene>
<dbReference type="GO" id="GO:0006120">
    <property type="term" value="P:mitochondrial electron transport, NADH to ubiquinone"/>
    <property type="evidence" value="ECO:0007669"/>
    <property type="project" value="InterPro"/>
</dbReference>
<keyword evidence="13" id="KW-0496">Mitochondrion</keyword>
<proteinExistence type="inferred from homology"/>
<keyword evidence="9" id="KW-0999">Mitochondrion inner membrane</keyword>
<dbReference type="EMBL" id="WNYA01000001">
    <property type="protein sequence ID" value="KAG8595272.1"/>
    <property type="molecule type" value="Genomic_DNA"/>
</dbReference>
<evidence type="ECO:0000256" key="12">
    <source>
        <dbReference type="ARBA" id="ARBA00022990"/>
    </source>
</evidence>
<evidence type="ECO:0000313" key="18">
    <source>
        <dbReference type="Proteomes" id="UP000824782"/>
    </source>
</evidence>
<dbReference type="PANTHER" id="PTHR15083">
    <property type="entry name" value="NADH DEHYDROGENASE [UBIQUINONE] 1 BETA SUBCOMPLEX SUBUNIT 6"/>
    <property type="match status" value="1"/>
</dbReference>
<evidence type="ECO:0000256" key="3">
    <source>
        <dbReference type="ARBA" id="ARBA00007771"/>
    </source>
</evidence>
<dbReference type="AlphaFoldDB" id="A0AAV7DCS1"/>
<evidence type="ECO:0000256" key="16">
    <source>
        <dbReference type="ARBA" id="ARBA00030214"/>
    </source>
</evidence>
<evidence type="ECO:0000256" key="13">
    <source>
        <dbReference type="ARBA" id="ARBA00023128"/>
    </source>
</evidence>
<keyword evidence="7" id="KW-0679">Respiratory chain</keyword>
<comment type="subunit">
    <text evidence="4">Complex I is composed of 45 different subunits.</text>
</comment>
<evidence type="ECO:0000256" key="9">
    <source>
        <dbReference type="ARBA" id="ARBA00022792"/>
    </source>
</evidence>
<keyword evidence="6" id="KW-0813">Transport</keyword>
<organism evidence="17 18">
    <name type="scientific">Engystomops pustulosus</name>
    <name type="common">Tungara frog</name>
    <name type="synonym">Physalaemus pustulosus</name>
    <dbReference type="NCBI Taxonomy" id="76066"/>
    <lineage>
        <taxon>Eukaryota</taxon>
        <taxon>Metazoa</taxon>
        <taxon>Chordata</taxon>
        <taxon>Craniata</taxon>
        <taxon>Vertebrata</taxon>
        <taxon>Euteleostomi</taxon>
        <taxon>Amphibia</taxon>
        <taxon>Batrachia</taxon>
        <taxon>Anura</taxon>
        <taxon>Neobatrachia</taxon>
        <taxon>Hyloidea</taxon>
        <taxon>Leptodactylidae</taxon>
        <taxon>Leiuperinae</taxon>
        <taxon>Engystomops</taxon>
    </lineage>
</organism>
<keyword evidence="10" id="KW-0249">Electron transport</keyword>
<evidence type="ECO:0000256" key="8">
    <source>
        <dbReference type="ARBA" id="ARBA00022692"/>
    </source>
</evidence>
<evidence type="ECO:0000256" key="7">
    <source>
        <dbReference type="ARBA" id="ARBA00022660"/>
    </source>
</evidence>
<keyword evidence="11" id="KW-1133">Transmembrane helix</keyword>
<evidence type="ECO:0000256" key="11">
    <source>
        <dbReference type="ARBA" id="ARBA00022989"/>
    </source>
</evidence>
<keyword evidence="12" id="KW-0007">Acetylation</keyword>
<name>A0AAV7DCS1_ENGPU</name>
<evidence type="ECO:0000256" key="15">
    <source>
        <dbReference type="ARBA" id="ARBA00029949"/>
    </source>
</evidence>
<comment type="subcellular location">
    <subcellularLocation>
        <location evidence="2">Mitochondrion inner membrane</location>
        <topology evidence="2">Single-pass membrane protein</topology>
        <orientation evidence="2">Matrix side</orientation>
    </subcellularLocation>
</comment>
<sequence>MSVNPVDTQLRQQQLRVLRRKWLKDQELSPREPVLPEKKLNAVDRFWANFLQKSSPWRTYTFKTYNIGVSAVKRILIPAWIVHYFVKYHLETSPYGVVYKKPRLYPGDVIKETGQVVPPIKEPSGGHHH</sequence>
<evidence type="ECO:0000256" key="5">
    <source>
        <dbReference type="ARBA" id="ARBA00018675"/>
    </source>
</evidence>
<protein>
    <recommendedName>
        <fullName evidence="5">NADH dehydrogenase [ubiquinone] 1 beta subcomplex subunit 6</fullName>
    </recommendedName>
    <alternativeName>
        <fullName evidence="16">Complex I-B17</fullName>
    </alternativeName>
    <alternativeName>
        <fullName evidence="15">NADH-ubiquinone oxidoreductase B17 subunit</fullName>
    </alternativeName>
</protein>
<dbReference type="GO" id="GO:0005743">
    <property type="term" value="C:mitochondrial inner membrane"/>
    <property type="evidence" value="ECO:0007669"/>
    <property type="project" value="UniProtKB-SubCell"/>
</dbReference>
<dbReference type="Pfam" id="PF09782">
    <property type="entry name" value="NDUF_B6"/>
    <property type="match status" value="1"/>
</dbReference>
<evidence type="ECO:0000256" key="6">
    <source>
        <dbReference type="ARBA" id="ARBA00022448"/>
    </source>
</evidence>
<evidence type="ECO:0000313" key="17">
    <source>
        <dbReference type="EMBL" id="KAG8595272.1"/>
    </source>
</evidence>
<dbReference type="PANTHER" id="PTHR15083:SF0">
    <property type="entry name" value="NADH DEHYDROGENASE [UBIQUINONE] 1 BETA SUBCOMPLEX SUBUNIT 6"/>
    <property type="match status" value="1"/>
</dbReference>
<evidence type="ECO:0000256" key="14">
    <source>
        <dbReference type="ARBA" id="ARBA00023136"/>
    </source>
</evidence>
<evidence type="ECO:0000256" key="2">
    <source>
        <dbReference type="ARBA" id="ARBA00004298"/>
    </source>
</evidence>
<evidence type="ECO:0000256" key="4">
    <source>
        <dbReference type="ARBA" id="ARBA00011533"/>
    </source>
</evidence>
<evidence type="ECO:0000256" key="1">
    <source>
        <dbReference type="ARBA" id="ARBA00003195"/>
    </source>
</evidence>
<comment type="caution">
    <text evidence="17">The sequence shown here is derived from an EMBL/GenBank/DDBJ whole genome shotgun (WGS) entry which is preliminary data.</text>
</comment>
<keyword evidence="14" id="KW-0472">Membrane</keyword>
<comment type="similarity">
    <text evidence="3">Belongs to the complex I NDUFB6 subunit family.</text>
</comment>
<dbReference type="InterPro" id="IPR019174">
    <property type="entry name" value="NADH_DH_b-subcmplx_su6"/>
</dbReference>
<reference evidence="17" key="1">
    <citation type="thesis" date="2020" institute="ProQuest LLC" country="789 East Eisenhower Parkway, Ann Arbor, MI, USA">
        <title>Comparative Genomics and Chromosome Evolution.</title>
        <authorList>
            <person name="Mudd A.B."/>
        </authorList>
    </citation>
    <scope>NUCLEOTIDE SEQUENCE</scope>
    <source>
        <strain evidence="17">237g6f4</strain>
        <tissue evidence="17">Blood</tissue>
    </source>
</reference>
<comment type="function">
    <text evidence="1">Accessory subunit of the mitochondrial membrane respiratory chain NADH dehydrogenase (Complex I), that is believed not to be involved in catalysis. Complex I functions in the transfer of electrons from NADH to the respiratory chain. The immediate electron acceptor for the enzyme is believed to be ubiquinone.</text>
</comment>
<dbReference type="Proteomes" id="UP000824782">
    <property type="component" value="Unassembled WGS sequence"/>
</dbReference>
<evidence type="ECO:0000256" key="10">
    <source>
        <dbReference type="ARBA" id="ARBA00022982"/>
    </source>
</evidence>
<keyword evidence="8" id="KW-0812">Transmembrane</keyword>